<dbReference type="InterPro" id="IPR004240">
    <property type="entry name" value="EMP70"/>
</dbReference>
<feature type="transmembrane region" description="Helical" evidence="7">
    <location>
        <begin position="599"/>
        <end position="621"/>
    </location>
</feature>
<dbReference type="AlphaFoldDB" id="A0A9N8H616"/>
<keyword evidence="4 7" id="KW-0732">Signal</keyword>
<dbReference type="GO" id="GO:0072657">
    <property type="term" value="P:protein localization to membrane"/>
    <property type="evidence" value="ECO:0007669"/>
    <property type="project" value="TreeGrafter"/>
</dbReference>
<reference evidence="8" key="1">
    <citation type="submission" date="2020-06" db="EMBL/GenBank/DDBJ databases">
        <authorList>
            <consortium name="Plant Systems Biology data submission"/>
        </authorList>
    </citation>
    <scope>NUCLEOTIDE SEQUENCE</scope>
    <source>
        <strain evidence="8">D6</strain>
    </source>
</reference>
<dbReference type="SUPFAM" id="SSF103473">
    <property type="entry name" value="MFS general substrate transporter"/>
    <property type="match status" value="1"/>
</dbReference>
<feature type="transmembrane region" description="Helical" evidence="7">
    <location>
        <begin position="383"/>
        <end position="403"/>
    </location>
</feature>
<feature type="transmembrane region" description="Helical" evidence="7">
    <location>
        <begin position="348"/>
        <end position="371"/>
    </location>
</feature>
<dbReference type="GO" id="GO:0005737">
    <property type="term" value="C:cytoplasm"/>
    <property type="evidence" value="ECO:0007669"/>
    <property type="project" value="UniProtKB-ARBA"/>
</dbReference>
<organism evidence="8 9">
    <name type="scientific">Seminavis robusta</name>
    <dbReference type="NCBI Taxonomy" id="568900"/>
    <lineage>
        <taxon>Eukaryota</taxon>
        <taxon>Sar</taxon>
        <taxon>Stramenopiles</taxon>
        <taxon>Ochrophyta</taxon>
        <taxon>Bacillariophyta</taxon>
        <taxon>Bacillariophyceae</taxon>
        <taxon>Bacillariophycidae</taxon>
        <taxon>Naviculales</taxon>
        <taxon>Naviculaceae</taxon>
        <taxon>Seminavis</taxon>
    </lineage>
</organism>
<evidence type="ECO:0000256" key="1">
    <source>
        <dbReference type="ARBA" id="ARBA00004141"/>
    </source>
</evidence>
<protein>
    <recommendedName>
        <fullName evidence="7">Transmembrane 9 superfamily member</fullName>
    </recommendedName>
</protein>
<evidence type="ECO:0000256" key="3">
    <source>
        <dbReference type="ARBA" id="ARBA00022692"/>
    </source>
</evidence>
<feature type="transmembrane region" description="Helical" evidence="7">
    <location>
        <begin position="641"/>
        <end position="664"/>
    </location>
</feature>
<comment type="caution">
    <text evidence="8">The sequence shown here is derived from an EMBL/GenBank/DDBJ whole genome shotgun (WGS) entry which is preliminary data.</text>
</comment>
<evidence type="ECO:0000256" key="2">
    <source>
        <dbReference type="ARBA" id="ARBA00005227"/>
    </source>
</evidence>
<dbReference type="EMBL" id="CAICTM010000086">
    <property type="protein sequence ID" value="CAB9500605.1"/>
    <property type="molecule type" value="Genomic_DNA"/>
</dbReference>
<feature type="signal peptide" evidence="7">
    <location>
        <begin position="1"/>
        <end position="31"/>
    </location>
</feature>
<feature type="transmembrane region" description="Helical" evidence="7">
    <location>
        <begin position="449"/>
        <end position="468"/>
    </location>
</feature>
<evidence type="ECO:0000256" key="6">
    <source>
        <dbReference type="ARBA" id="ARBA00023136"/>
    </source>
</evidence>
<evidence type="ECO:0000256" key="7">
    <source>
        <dbReference type="RuleBase" id="RU363079"/>
    </source>
</evidence>
<evidence type="ECO:0000313" key="8">
    <source>
        <dbReference type="EMBL" id="CAB9500605.1"/>
    </source>
</evidence>
<gene>
    <name evidence="8" type="ORF">SEMRO_87_G046250.1</name>
</gene>
<dbReference type="Pfam" id="PF02990">
    <property type="entry name" value="EMP70"/>
    <property type="match status" value="1"/>
</dbReference>
<evidence type="ECO:0000256" key="5">
    <source>
        <dbReference type="ARBA" id="ARBA00022989"/>
    </source>
</evidence>
<name>A0A9N8H616_9STRA</name>
<feature type="transmembrane region" description="Helical" evidence="7">
    <location>
        <begin position="283"/>
        <end position="305"/>
    </location>
</feature>
<feature type="transmembrane region" description="Helical" evidence="7">
    <location>
        <begin position="564"/>
        <end position="587"/>
    </location>
</feature>
<proteinExistence type="inferred from homology"/>
<dbReference type="Proteomes" id="UP001153069">
    <property type="component" value="Unassembled WGS sequence"/>
</dbReference>
<dbReference type="OrthoDB" id="1666796at2759"/>
<keyword evidence="5 7" id="KW-1133">Transmembrane helix</keyword>
<accession>A0A9N8H616</accession>
<evidence type="ECO:0000256" key="4">
    <source>
        <dbReference type="ARBA" id="ARBA00022729"/>
    </source>
</evidence>
<dbReference type="PANTHER" id="PTHR10766:SF111">
    <property type="entry name" value="TRANSMEMBRANE 9 SUPERFAMILY MEMBER 2"/>
    <property type="match status" value="1"/>
</dbReference>
<comment type="similarity">
    <text evidence="2 7">Belongs to the nonaspanin (TM9SF) (TC 9.A.2) family.</text>
</comment>
<dbReference type="InterPro" id="IPR036259">
    <property type="entry name" value="MFS_trans_sf"/>
</dbReference>
<keyword evidence="6 7" id="KW-0472">Membrane</keyword>
<comment type="subcellular location">
    <subcellularLocation>
        <location evidence="1">Membrane</location>
        <topology evidence="1">Multi-pass membrane protein</topology>
    </subcellularLocation>
</comment>
<keyword evidence="3 7" id="KW-0812">Transmembrane</keyword>
<sequence>MRPPSPLVPQRWVTLLVFSLSALFAVQVANASLFSVEYFNPKSYQRADDLPLKVSPITSVHTQADANYYRLPFCRPIEGVVGGKQEENSAYEIQVLKEVRCKKLCQIRLTSDDAEKLSYYVHHGYHNNWKVDDMPAANVAVSRGVMQKHYAGGFPIGFIDTNENDAYVFNHVKLYIDYHVREDGYRIVGFGVEPTSVKHGFPPGFEWDGISTEGFLKELKTCPSDLNSEFINQDYVETVQIVKPGEPILYTYDVTWQESDVASDSRWVVYLTEDYFVPPQVHIYSIVNSTLVVLFLSVVVSCILVKNLKRDVAASRGRSQGSHDDDDDRKGWKSLHGDVFRPPQTMPFLFCAMVGTGIQLAITGLLVLVLATLNIVSPVKRGSFVMAAWTAYTVLGCPVGGYVSGRLYRNFGGGKDCKEQAWLTTTIFPGMVFAVSAVFSLFSPAFTKPSIPSVLVTVGVSCLIGYVLTKHGMEKGYNAAAPNLEDFPTTTSSLARDIPPPSCRHGCFLDVLYLVFTGVSPYCAAWKVPIVAVLWVGVVPFAAVYVELFFIMTNLFMQQYYWTFGFALIVYTIVMIISAQVTVLFVYHRLNGENHIWWWPAFFCAGSIGFYIFAYSIVWVSTLEIHEDTYFTAHMLYFGKMLLISCGAFLLCGSVGTLAALGFVCKLFSTVRPQGEGDYVELLNNDDDDATAGVLDGNDNNNNNGQP</sequence>
<feature type="transmembrane region" description="Helical" evidence="7">
    <location>
        <begin position="530"/>
        <end position="552"/>
    </location>
</feature>
<keyword evidence="9" id="KW-1185">Reference proteome</keyword>
<evidence type="ECO:0000313" key="9">
    <source>
        <dbReference type="Proteomes" id="UP001153069"/>
    </source>
</evidence>
<dbReference type="PANTHER" id="PTHR10766">
    <property type="entry name" value="TRANSMEMBRANE 9 SUPERFAMILY PROTEIN"/>
    <property type="match status" value="1"/>
</dbReference>
<dbReference type="GO" id="GO:0016020">
    <property type="term" value="C:membrane"/>
    <property type="evidence" value="ECO:0007669"/>
    <property type="project" value="UniProtKB-SubCell"/>
</dbReference>
<feature type="transmembrane region" description="Helical" evidence="7">
    <location>
        <begin position="423"/>
        <end position="443"/>
    </location>
</feature>
<feature type="chain" id="PRO_5040533727" description="Transmembrane 9 superfamily member" evidence="7">
    <location>
        <begin position="32"/>
        <end position="707"/>
    </location>
</feature>